<evidence type="ECO:0000313" key="1">
    <source>
        <dbReference type="EMBL" id="RZS62682.1"/>
    </source>
</evidence>
<reference evidence="1 2" key="1">
    <citation type="submission" date="2019-02" db="EMBL/GenBank/DDBJ databases">
        <title>Sequencing the genomes of 1000 actinobacteria strains.</title>
        <authorList>
            <person name="Klenk H.-P."/>
        </authorList>
    </citation>
    <scope>NUCLEOTIDE SEQUENCE [LARGE SCALE GENOMIC DNA]</scope>
    <source>
        <strain evidence="1 2">DSM 16932</strain>
    </source>
</reference>
<accession>A0A4Q7M7P4</accession>
<dbReference type="EMBL" id="SGWX01000001">
    <property type="protein sequence ID" value="RZS62682.1"/>
    <property type="molecule type" value="Genomic_DNA"/>
</dbReference>
<dbReference type="AlphaFoldDB" id="A0A4Q7M7P4"/>
<keyword evidence="2" id="KW-1185">Reference proteome</keyword>
<comment type="caution">
    <text evidence="1">The sequence shown here is derived from an EMBL/GenBank/DDBJ whole genome shotgun (WGS) entry which is preliminary data.</text>
</comment>
<name>A0A4Q7M7P4_9MICO</name>
<evidence type="ECO:0000313" key="2">
    <source>
        <dbReference type="Proteomes" id="UP000293852"/>
    </source>
</evidence>
<sequence>MAEPTQLVLTVANAVGVPIAATADVLVRRGAEWSHNHPGLSLPSTIPLPAGFIQVTIDATAADHGEERLTLTYFADQGRWEASNPSCTIDTQDSLVNVTVPLGRIRFAPVVMLSDDLRVPATASAVQPFQPGAVLVTQQGYRTINLDVEERVRVLSAKAIGDPNSPGWDRFRWNEQRVKLSDRGNWLVLEYGDMTGQLGALRHVVGVWAPHTYTGDAPPVVVQITPNTRLPYYPSDRLPYTGAYPYGCVAAPGAAVDKATSTVALRDCRQAYVELPANRSLGQYKVVYQLYAARPDIFDGPHGPIVITPSPPLIAGVGPLRSPFDHPEGLGRLVAEVLRFLVAHKLTLPNAVGGLSVRFKGSTAYLSGTRPASPAIGVPTKTLTTLLCHSAGVVPVMSLANNLANRATFPRGFPRALWGGKNDYCDANWTNLWVVDGVASPGGIGVPSAGSPAARTWKTWLGRRGRRAVLVYTPSGLGGPIAPELISGITAPPAGKAGNIEEGASQNVRWLRMSYTYLRADPSQNPADLRPAFGGLSDTAEQSHNKIYEFGVGYAARP</sequence>
<gene>
    <name evidence="1" type="ORF">EV386_3029</name>
</gene>
<proteinExistence type="predicted"/>
<protein>
    <submittedName>
        <fullName evidence="1">Uncharacterized protein</fullName>
    </submittedName>
</protein>
<dbReference type="RefSeq" id="WP_130416149.1">
    <property type="nucleotide sequence ID" value="NZ_SGWX01000001.1"/>
</dbReference>
<dbReference type="OrthoDB" id="3825591at2"/>
<organism evidence="1 2">
    <name type="scientific">Xylanimonas ulmi</name>
    <dbReference type="NCBI Taxonomy" id="228973"/>
    <lineage>
        <taxon>Bacteria</taxon>
        <taxon>Bacillati</taxon>
        <taxon>Actinomycetota</taxon>
        <taxon>Actinomycetes</taxon>
        <taxon>Micrococcales</taxon>
        <taxon>Promicromonosporaceae</taxon>
        <taxon>Xylanimonas</taxon>
    </lineage>
</organism>
<dbReference type="Proteomes" id="UP000293852">
    <property type="component" value="Unassembled WGS sequence"/>
</dbReference>